<dbReference type="CDD" id="cd03017">
    <property type="entry name" value="PRX_BCP"/>
    <property type="match status" value="1"/>
</dbReference>
<dbReference type="Gene3D" id="3.40.30.10">
    <property type="entry name" value="Glutaredoxin"/>
    <property type="match status" value="1"/>
</dbReference>
<dbReference type="GO" id="GO:0005737">
    <property type="term" value="C:cytoplasm"/>
    <property type="evidence" value="ECO:0007669"/>
    <property type="project" value="TreeGrafter"/>
</dbReference>
<evidence type="ECO:0000256" key="14">
    <source>
        <dbReference type="SAM" id="MobiDB-lite"/>
    </source>
</evidence>
<dbReference type="PIRSF" id="PIRSF000239">
    <property type="entry name" value="AHPC"/>
    <property type="match status" value="1"/>
</dbReference>
<dbReference type="PROSITE" id="PS51352">
    <property type="entry name" value="THIOREDOXIN_2"/>
    <property type="match status" value="1"/>
</dbReference>
<dbReference type="InterPro" id="IPR013766">
    <property type="entry name" value="Thioredoxin_domain"/>
</dbReference>
<keyword evidence="8" id="KW-0676">Redox-active center</keyword>
<reference evidence="16 17" key="1">
    <citation type="journal article" date="2019" name="Syst. Appl. Microbiol.">
        <title>Characterization of Bifidobacterium species in feaces of the Egyptian fruit bat: Description of B. vespertilionis sp. nov. and B. rousetti sp. nov.</title>
        <authorList>
            <person name="Modesto M."/>
            <person name="Satti M."/>
            <person name="Watanabe K."/>
            <person name="Puglisi E."/>
            <person name="Morelli L."/>
            <person name="Huang C.-H."/>
            <person name="Liou J.-S."/>
            <person name="Miyashita M."/>
            <person name="Tamura T."/>
            <person name="Saito S."/>
            <person name="Mori K."/>
            <person name="Huang L."/>
            <person name="Sciavilla P."/>
            <person name="Sandri C."/>
            <person name="Spiezio C."/>
            <person name="Vitali F."/>
            <person name="Cavalieri D."/>
            <person name="Perpetuini G."/>
            <person name="Tofalo R."/>
            <person name="Bonetti A."/>
            <person name="Arita M."/>
            <person name="Mattarelli P."/>
        </authorList>
    </citation>
    <scope>NUCLEOTIDE SEQUENCE [LARGE SCALE GENOMIC DNA]</scope>
    <source>
        <strain evidence="16 17">RST27</strain>
    </source>
</reference>
<evidence type="ECO:0000256" key="8">
    <source>
        <dbReference type="ARBA" id="ARBA00023284"/>
    </source>
</evidence>
<keyword evidence="7" id="KW-1015">Disulfide bond</keyword>
<dbReference type="GO" id="GO:0034599">
    <property type="term" value="P:cellular response to oxidative stress"/>
    <property type="evidence" value="ECO:0007669"/>
    <property type="project" value="TreeGrafter"/>
</dbReference>
<comment type="catalytic activity">
    <reaction evidence="12">
        <text>a hydroperoxide + [thioredoxin]-dithiol = an alcohol + [thioredoxin]-disulfide + H2O</text>
        <dbReference type="Rhea" id="RHEA:62620"/>
        <dbReference type="Rhea" id="RHEA-COMP:10698"/>
        <dbReference type="Rhea" id="RHEA-COMP:10700"/>
        <dbReference type="ChEBI" id="CHEBI:15377"/>
        <dbReference type="ChEBI" id="CHEBI:29950"/>
        <dbReference type="ChEBI" id="CHEBI:30879"/>
        <dbReference type="ChEBI" id="CHEBI:35924"/>
        <dbReference type="ChEBI" id="CHEBI:50058"/>
        <dbReference type="EC" id="1.11.1.24"/>
    </reaction>
</comment>
<evidence type="ECO:0000259" key="15">
    <source>
        <dbReference type="PROSITE" id="PS51352"/>
    </source>
</evidence>
<evidence type="ECO:0000256" key="9">
    <source>
        <dbReference type="ARBA" id="ARBA00032824"/>
    </source>
</evidence>
<keyword evidence="4 16" id="KW-0575">Peroxidase</keyword>
<dbReference type="PANTHER" id="PTHR42801:SF4">
    <property type="entry name" value="AHPC_TSA FAMILY PROTEIN"/>
    <property type="match status" value="1"/>
</dbReference>
<evidence type="ECO:0000256" key="2">
    <source>
        <dbReference type="ARBA" id="ARBA00011245"/>
    </source>
</evidence>
<dbReference type="PANTHER" id="PTHR42801">
    <property type="entry name" value="THIOREDOXIN-DEPENDENT PEROXIDE REDUCTASE"/>
    <property type="match status" value="1"/>
</dbReference>
<feature type="active site" description="Cysteine sulfenic acid (-SOH) intermediate; for peroxidase activity" evidence="13">
    <location>
        <position position="69"/>
    </location>
</feature>
<comment type="caution">
    <text evidence="16">The sequence shown here is derived from an EMBL/GenBank/DDBJ whole genome shotgun (WGS) entry which is preliminary data.</text>
</comment>
<dbReference type="Proteomes" id="UP000326060">
    <property type="component" value="Unassembled WGS sequence"/>
</dbReference>
<keyword evidence="6 16" id="KW-0560">Oxidoreductase</keyword>
<dbReference type="FunFam" id="3.40.30.10:FF:000007">
    <property type="entry name" value="Thioredoxin-dependent thiol peroxidase"/>
    <property type="match status" value="1"/>
</dbReference>
<dbReference type="EC" id="1.11.1.24" evidence="3"/>
<keyword evidence="5" id="KW-0049">Antioxidant</keyword>
<dbReference type="AlphaFoldDB" id="A0A5M9ZEL6"/>
<dbReference type="InterPro" id="IPR050924">
    <property type="entry name" value="Peroxiredoxin_BCP/PrxQ"/>
</dbReference>
<dbReference type="Pfam" id="PF00578">
    <property type="entry name" value="AhpC-TSA"/>
    <property type="match status" value="1"/>
</dbReference>
<evidence type="ECO:0000256" key="1">
    <source>
        <dbReference type="ARBA" id="ARBA00003330"/>
    </source>
</evidence>
<comment type="similarity">
    <text evidence="10">Belongs to the peroxiredoxin family. BCP/PrxQ subfamily.</text>
</comment>
<dbReference type="SUPFAM" id="SSF52833">
    <property type="entry name" value="Thioredoxin-like"/>
    <property type="match status" value="1"/>
</dbReference>
<evidence type="ECO:0000256" key="12">
    <source>
        <dbReference type="ARBA" id="ARBA00049091"/>
    </source>
</evidence>
<proteinExistence type="inferred from homology"/>
<dbReference type="InterPro" id="IPR024706">
    <property type="entry name" value="Peroxiredoxin_AhpC-typ"/>
</dbReference>
<dbReference type="InterPro" id="IPR036249">
    <property type="entry name" value="Thioredoxin-like_sf"/>
</dbReference>
<feature type="region of interest" description="Disordered" evidence="14">
    <location>
        <begin position="1"/>
        <end position="25"/>
    </location>
</feature>
<comment type="function">
    <text evidence="1">Thiol-specific peroxidase that catalyzes the reduction of hydrogen peroxide and organic hydroperoxides to water and alcohols, respectively. Plays a role in cell protection against oxidative stress by detoxifying peroxides and as sensor of hydrogen peroxide-mediated signaling events.</text>
</comment>
<evidence type="ECO:0000256" key="4">
    <source>
        <dbReference type="ARBA" id="ARBA00022559"/>
    </source>
</evidence>
<evidence type="ECO:0000256" key="6">
    <source>
        <dbReference type="ARBA" id="ARBA00023002"/>
    </source>
</evidence>
<dbReference type="GO" id="GO:0008379">
    <property type="term" value="F:thioredoxin peroxidase activity"/>
    <property type="evidence" value="ECO:0007669"/>
    <property type="project" value="TreeGrafter"/>
</dbReference>
<name>A0A5M9ZEL6_9BIFI</name>
<evidence type="ECO:0000256" key="7">
    <source>
        <dbReference type="ARBA" id="ARBA00023157"/>
    </source>
</evidence>
<dbReference type="NCBIfam" id="NF006960">
    <property type="entry name" value="PRK09437.1"/>
    <property type="match status" value="1"/>
</dbReference>
<dbReference type="RefSeq" id="WP_150393616.1">
    <property type="nucleotide sequence ID" value="NZ_RZJP01000001.1"/>
</dbReference>
<evidence type="ECO:0000256" key="3">
    <source>
        <dbReference type="ARBA" id="ARBA00013017"/>
    </source>
</evidence>
<evidence type="ECO:0000256" key="5">
    <source>
        <dbReference type="ARBA" id="ARBA00022862"/>
    </source>
</evidence>
<evidence type="ECO:0000313" key="16">
    <source>
        <dbReference type="EMBL" id="KAA8817385.1"/>
    </source>
</evidence>
<evidence type="ECO:0000313" key="17">
    <source>
        <dbReference type="Proteomes" id="UP000326060"/>
    </source>
</evidence>
<protein>
    <recommendedName>
        <fullName evidence="3">thioredoxin-dependent peroxiredoxin</fullName>
        <ecNumber evidence="3">1.11.1.24</ecNumber>
    </recommendedName>
    <alternativeName>
        <fullName evidence="11">Bacterioferritin comigratory protein</fullName>
    </alternativeName>
    <alternativeName>
        <fullName evidence="9">Thioredoxin peroxidase</fullName>
    </alternativeName>
</protein>
<evidence type="ECO:0000256" key="10">
    <source>
        <dbReference type="ARBA" id="ARBA00038489"/>
    </source>
</evidence>
<gene>
    <name evidence="16" type="ORF">EMB92_02095</name>
</gene>
<organism evidence="16 17">
    <name type="scientific">Bifidobacterium callitrichos</name>
    <dbReference type="NCBI Taxonomy" id="762209"/>
    <lineage>
        <taxon>Bacteria</taxon>
        <taxon>Bacillati</taxon>
        <taxon>Actinomycetota</taxon>
        <taxon>Actinomycetes</taxon>
        <taxon>Bifidobacteriales</taxon>
        <taxon>Bifidobacteriaceae</taxon>
        <taxon>Bifidobacterium</taxon>
    </lineage>
</organism>
<feature type="domain" description="Thioredoxin" evidence="15">
    <location>
        <begin position="21"/>
        <end position="177"/>
    </location>
</feature>
<accession>A0A5M9ZEL6</accession>
<comment type="subunit">
    <text evidence="2">Monomer.</text>
</comment>
<dbReference type="EMBL" id="RZJP01000001">
    <property type="protein sequence ID" value="KAA8817385.1"/>
    <property type="molecule type" value="Genomic_DNA"/>
</dbReference>
<dbReference type="GO" id="GO:0045454">
    <property type="term" value="P:cell redox homeostasis"/>
    <property type="evidence" value="ECO:0007669"/>
    <property type="project" value="TreeGrafter"/>
</dbReference>
<evidence type="ECO:0000256" key="13">
    <source>
        <dbReference type="PIRSR" id="PIRSR000239-1"/>
    </source>
</evidence>
<dbReference type="InterPro" id="IPR000866">
    <property type="entry name" value="AhpC/TSA"/>
</dbReference>
<sequence length="177" mass="19487">MTENTTDIAAQAPAQEPPTRLEAGQHAPDFTLPAVEPDGTESTISLADLTKQGRKVILYFYPAAMTPGCTTEACDFRDNMARLSTLGYTVLGVSKDPMTKLQRFRERDHLSFPLLSDPELGVHKAYAAWGEKKLYGKTHVGVIRSTFAIDEHGVITLARYNVRAKGHVDSLIKRLGD</sequence>
<evidence type="ECO:0000256" key="11">
    <source>
        <dbReference type="ARBA" id="ARBA00041373"/>
    </source>
</evidence>